<dbReference type="GeneID" id="68572935"/>
<dbReference type="EMBL" id="BAAADU010000002">
    <property type="protein sequence ID" value="GAA0658646.1"/>
    <property type="molecule type" value="Genomic_DNA"/>
</dbReference>
<organism evidence="1 2">
    <name type="scientific">Salarchaeum japonicum</name>
    <dbReference type="NCBI Taxonomy" id="555573"/>
    <lineage>
        <taxon>Archaea</taxon>
        <taxon>Methanobacteriati</taxon>
        <taxon>Methanobacteriota</taxon>
        <taxon>Stenosarchaea group</taxon>
        <taxon>Halobacteria</taxon>
        <taxon>Halobacteriales</taxon>
        <taxon>Halobacteriaceae</taxon>
    </lineage>
</organism>
<dbReference type="RefSeq" id="WP_227262311.1">
    <property type="nucleotide sequence ID" value="NZ_BAAADU010000002.1"/>
</dbReference>
<dbReference type="PANTHER" id="PTHR43883:SF1">
    <property type="entry name" value="GLUCONOKINASE"/>
    <property type="match status" value="1"/>
</dbReference>
<protein>
    <submittedName>
        <fullName evidence="1">AAA family ATPase</fullName>
    </submittedName>
</protein>
<gene>
    <name evidence="1" type="ORF">GCM10009019_23790</name>
</gene>
<dbReference type="Pfam" id="PF13671">
    <property type="entry name" value="AAA_33"/>
    <property type="match status" value="1"/>
</dbReference>
<dbReference type="SUPFAM" id="SSF52540">
    <property type="entry name" value="P-loop containing nucleoside triphosphate hydrolases"/>
    <property type="match status" value="1"/>
</dbReference>
<dbReference type="AlphaFoldDB" id="A0AAV3T2S0"/>
<evidence type="ECO:0000313" key="2">
    <source>
        <dbReference type="Proteomes" id="UP001500194"/>
    </source>
</evidence>
<evidence type="ECO:0000313" key="1">
    <source>
        <dbReference type="EMBL" id="GAA0658646.1"/>
    </source>
</evidence>
<dbReference type="Gene3D" id="3.40.50.300">
    <property type="entry name" value="P-loop containing nucleotide triphosphate hydrolases"/>
    <property type="match status" value="1"/>
</dbReference>
<keyword evidence="2" id="KW-1185">Reference proteome</keyword>
<comment type="caution">
    <text evidence="1">The sequence shown here is derived from an EMBL/GenBank/DDBJ whole genome shotgun (WGS) entry which is preliminary data.</text>
</comment>
<name>A0AAV3T2S0_9EURY</name>
<accession>A0AAV3T2S0</accession>
<dbReference type="Proteomes" id="UP001500194">
    <property type="component" value="Unassembled WGS sequence"/>
</dbReference>
<reference evidence="1 2" key="1">
    <citation type="journal article" date="2019" name="Int. J. Syst. Evol. Microbiol.">
        <title>The Global Catalogue of Microorganisms (GCM) 10K type strain sequencing project: providing services to taxonomists for standard genome sequencing and annotation.</title>
        <authorList>
            <consortium name="The Broad Institute Genomics Platform"/>
            <consortium name="The Broad Institute Genome Sequencing Center for Infectious Disease"/>
            <person name="Wu L."/>
            <person name="Ma J."/>
        </authorList>
    </citation>
    <scope>NUCLEOTIDE SEQUENCE [LARGE SCALE GENOMIC DNA]</scope>
    <source>
        <strain evidence="1 2">JCM 16327</strain>
    </source>
</reference>
<dbReference type="InterPro" id="IPR052732">
    <property type="entry name" value="Cell-binding_unc_protein"/>
</dbReference>
<dbReference type="PANTHER" id="PTHR43883">
    <property type="entry name" value="SLR0207 PROTEIN"/>
    <property type="match status" value="1"/>
</dbReference>
<dbReference type="InterPro" id="IPR027417">
    <property type="entry name" value="P-loop_NTPase"/>
</dbReference>
<sequence length="174" mass="19555">MSARADGGRPELVVVCGLPGVGKTTVAETIRERVDGDPDLLRTDIVRGDVVDDPDYTEAELRRVYDELFSRAATRLARGESVVVDGTFKRAMHRERARDLAADHDARFRLVRVECDEDVVRERIAARTDDASDADFDVYKLYKEEFEPIEDSCTVIDNSGSTAQTRERVIDALY</sequence>
<proteinExistence type="predicted"/>